<dbReference type="SUPFAM" id="SSF53335">
    <property type="entry name" value="S-adenosyl-L-methionine-dependent methyltransferases"/>
    <property type="match status" value="1"/>
</dbReference>
<name>A0ABV6A1K2_9PSEU</name>
<dbReference type="GO" id="GO:0008168">
    <property type="term" value="F:methyltransferase activity"/>
    <property type="evidence" value="ECO:0007669"/>
    <property type="project" value="UniProtKB-KW"/>
</dbReference>
<dbReference type="EMBL" id="JBHLZU010000015">
    <property type="protein sequence ID" value="MFB9905821.1"/>
    <property type="molecule type" value="Genomic_DNA"/>
</dbReference>
<dbReference type="Gene3D" id="3.40.50.150">
    <property type="entry name" value="Vaccinia Virus protein VP39"/>
    <property type="match status" value="1"/>
</dbReference>
<dbReference type="InterPro" id="IPR041698">
    <property type="entry name" value="Methyltransf_25"/>
</dbReference>
<evidence type="ECO:0000259" key="2">
    <source>
        <dbReference type="Pfam" id="PF21302"/>
    </source>
</evidence>
<keyword evidence="4" id="KW-1185">Reference proteome</keyword>
<organism evidence="3 4">
    <name type="scientific">Allokutzneria oryzae</name>
    <dbReference type="NCBI Taxonomy" id="1378989"/>
    <lineage>
        <taxon>Bacteria</taxon>
        <taxon>Bacillati</taxon>
        <taxon>Actinomycetota</taxon>
        <taxon>Actinomycetes</taxon>
        <taxon>Pseudonocardiales</taxon>
        <taxon>Pseudonocardiaceae</taxon>
        <taxon>Allokutzneria</taxon>
    </lineage>
</organism>
<dbReference type="Pfam" id="PF13649">
    <property type="entry name" value="Methyltransf_25"/>
    <property type="match status" value="1"/>
</dbReference>
<evidence type="ECO:0000259" key="1">
    <source>
        <dbReference type="Pfam" id="PF13649"/>
    </source>
</evidence>
<comment type="caution">
    <text evidence="3">The sequence shown here is derived from an EMBL/GenBank/DDBJ whole genome shotgun (WGS) entry which is preliminary data.</text>
</comment>
<dbReference type="Proteomes" id="UP001589693">
    <property type="component" value="Unassembled WGS sequence"/>
</dbReference>
<dbReference type="RefSeq" id="WP_377853199.1">
    <property type="nucleotide sequence ID" value="NZ_JBHLZU010000015.1"/>
</dbReference>
<reference evidence="3 4" key="1">
    <citation type="submission" date="2024-09" db="EMBL/GenBank/DDBJ databases">
        <authorList>
            <person name="Sun Q."/>
            <person name="Mori K."/>
        </authorList>
    </citation>
    <scope>NUCLEOTIDE SEQUENCE [LARGE SCALE GENOMIC DNA]</scope>
    <source>
        <strain evidence="3 4">TBRC 7907</strain>
    </source>
</reference>
<dbReference type="InterPro" id="IPR016718">
    <property type="entry name" value="rRNA_m1G-MeTrfase_A_prd"/>
</dbReference>
<proteinExistence type="predicted"/>
<accession>A0ABV6A1K2</accession>
<keyword evidence="3" id="KW-0489">Methyltransferase</keyword>
<dbReference type="InterPro" id="IPR048647">
    <property type="entry name" value="RlmA_N"/>
</dbReference>
<protein>
    <submittedName>
        <fullName evidence="3">RNA methyltransferase</fullName>
    </submittedName>
</protein>
<evidence type="ECO:0000313" key="3">
    <source>
        <dbReference type="EMBL" id="MFB9905821.1"/>
    </source>
</evidence>
<sequence>MRSEHLEHLRCPHCRAPLAAAGNTVSCAGGHSFDIARQGYVSLLAGNHSYRVDTAGMVAAREAFLGAGHYGPVADALAEAAGAPLPEGCVLDIGGGTGHYLRAVLDVLPDRHGIVLDLSKFAARRAAKAHPRIGAVVADAWSELPVGDGAAALVLNVFAPRNGQELRRVTHPDGELLVVTPTPAHLGSLVRELGLLTVDGRKQERLRDSLDPHFTLLGGETVEYPLTLDHDELAQLVGMGPSAWSFDPASLGALPENFEITVSVSLTRYRPK</sequence>
<feature type="domain" description="Methyltransferase" evidence="1">
    <location>
        <begin position="90"/>
        <end position="174"/>
    </location>
</feature>
<feature type="domain" description="23S rRNA (guanine(745)-N(1))-methyltransferase N-terminal" evidence="2">
    <location>
        <begin position="10"/>
        <end position="45"/>
    </location>
</feature>
<keyword evidence="3" id="KW-0808">Transferase</keyword>
<dbReference type="InterPro" id="IPR029063">
    <property type="entry name" value="SAM-dependent_MTases_sf"/>
</dbReference>
<dbReference type="PIRSF" id="PIRSF018249">
    <property type="entry name" value="MyrA_prd"/>
    <property type="match status" value="1"/>
</dbReference>
<dbReference type="GO" id="GO:0032259">
    <property type="term" value="P:methylation"/>
    <property type="evidence" value="ECO:0007669"/>
    <property type="project" value="UniProtKB-KW"/>
</dbReference>
<evidence type="ECO:0000313" key="4">
    <source>
        <dbReference type="Proteomes" id="UP001589693"/>
    </source>
</evidence>
<gene>
    <name evidence="3" type="ORF">ACFFQA_17945</name>
</gene>
<dbReference type="Pfam" id="PF21302">
    <property type="entry name" value="Zn_ribbon_RlmA"/>
    <property type="match status" value="1"/>
</dbReference>